<organism evidence="2 3">
    <name type="scientific">Nakamurella endophytica</name>
    <dbReference type="NCBI Taxonomy" id="1748367"/>
    <lineage>
        <taxon>Bacteria</taxon>
        <taxon>Bacillati</taxon>
        <taxon>Actinomycetota</taxon>
        <taxon>Actinomycetes</taxon>
        <taxon>Nakamurellales</taxon>
        <taxon>Nakamurellaceae</taxon>
        <taxon>Nakamurella</taxon>
    </lineage>
</organism>
<dbReference type="Proteomes" id="UP000655208">
    <property type="component" value="Unassembled WGS sequence"/>
</dbReference>
<sequence length="110" mass="12084">MTGMHDDRVRYHGSLTEQHGPAVRLGYCPCPDCRDLAGRSRERATGRWDGDGLGDERFRLVLPDGSVLSHVRAYSFTDLSAAAPCPGRAAGHPLLTVPRKRSGSWPADRR</sequence>
<keyword evidence="3" id="KW-1185">Reference proteome</keyword>
<accession>A0A917TCR2</accession>
<reference evidence="2" key="2">
    <citation type="submission" date="2020-09" db="EMBL/GenBank/DDBJ databases">
        <authorList>
            <person name="Sun Q."/>
            <person name="Zhou Y."/>
        </authorList>
    </citation>
    <scope>NUCLEOTIDE SEQUENCE</scope>
    <source>
        <strain evidence="2">CGMCC 4.7308</strain>
    </source>
</reference>
<dbReference type="EMBL" id="BMNA01000015">
    <property type="protein sequence ID" value="GGM15818.1"/>
    <property type="molecule type" value="Genomic_DNA"/>
</dbReference>
<protein>
    <submittedName>
        <fullName evidence="2">Uncharacterized protein</fullName>
    </submittedName>
</protein>
<name>A0A917TCR2_9ACTN</name>
<feature type="region of interest" description="Disordered" evidence="1">
    <location>
        <begin position="87"/>
        <end position="110"/>
    </location>
</feature>
<reference evidence="2" key="1">
    <citation type="journal article" date="2014" name="Int. J. Syst. Evol. Microbiol.">
        <title>Complete genome sequence of Corynebacterium casei LMG S-19264T (=DSM 44701T), isolated from a smear-ripened cheese.</title>
        <authorList>
            <consortium name="US DOE Joint Genome Institute (JGI-PGF)"/>
            <person name="Walter F."/>
            <person name="Albersmeier A."/>
            <person name="Kalinowski J."/>
            <person name="Ruckert C."/>
        </authorList>
    </citation>
    <scope>NUCLEOTIDE SEQUENCE</scope>
    <source>
        <strain evidence="2">CGMCC 4.7308</strain>
    </source>
</reference>
<comment type="caution">
    <text evidence="2">The sequence shown here is derived from an EMBL/GenBank/DDBJ whole genome shotgun (WGS) entry which is preliminary data.</text>
</comment>
<proteinExistence type="predicted"/>
<evidence type="ECO:0000256" key="1">
    <source>
        <dbReference type="SAM" id="MobiDB-lite"/>
    </source>
</evidence>
<evidence type="ECO:0000313" key="2">
    <source>
        <dbReference type="EMBL" id="GGM15818.1"/>
    </source>
</evidence>
<dbReference type="AlphaFoldDB" id="A0A917TCR2"/>
<gene>
    <name evidence="2" type="ORF">GCM10011594_39820</name>
</gene>
<evidence type="ECO:0000313" key="3">
    <source>
        <dbReference type="Proteomes" id="UP000655208"/>
    </source>
</evidence>